<dbReference type="GO" id="GO:0016887">
    <property type="term" value="F:ATP hydrolysis activity"/>
    <property type="evidence" value="ECO:0007669"/>
    <property type="project" value="InterPro"/>
</dbReference>
<comment type="caution">
    <text evidence="3">The sequence shown here is derived from an EMBL/GenBank/DDBJ whole genome shotgun (WGS) entry which is preliminary data.</text>
</comment>
<gene>
    <name evidence="3" type="ORF">PoB_004509500</name>
</gene>
<dbReference type="GO" id="GO:0003677">
    <property type="term" value="F:DNA binding"/>
    <property type="evidence" value="ECO:0007669"/>
    <property type="project" value="InterPro"/>
</dbReference>
<dbReference type="InterPro" id="IPR044972">
    <property type="entry name" value="Mot1"/>
</dbReference>
<keyword evidence="4" id="KW-1185">Reference proteome</keyword>
<dbReference type="PANTHER" id="PTHR36498:SF1">
    <property type="entry name" value="TATA-BINDING PROTEIN-ASSOCIATED FACTOR 172"/>
    <property type="match status" value="1"/>
</dbReference>
<dbReference type="SUPFAM" id="SSF48371">
    <property type="entry name" value="ARM repeat"/>
    <property type="match status" value="1"/>
</dbReference>
<dbReference type="PROSITE" id="PS50077">
    <property type="entry name" value="HEAT_REPEAT"/>
    <property type="match status" value="1"/>
</dbReference>
<dbReference type="AlphaFoldDB" id="A0AAV4BGC0"/>
<dbReference type="InterPro" id="IPR016024">
    <property type="entry name" value="ARM-type_fold"/>
</dbReference>
<evidence type="ECO:0000313" key="3">
    <source>
        <dbReference type="EMBL" id="GFO18590.1"/>
    </source>
</evidence>
<dbReference type="Pfam" id="PF24987">
    <property type="entry name" value="HEAT_EF3_N"/>
    <property type="match status" value="1"/>
</dbReference>
<dbReference type="PANTHER" id="PTHR36498">
    <property type="entry name" value="TATA-BINDING PROTEIN-ASSOCIATED FACTOR 172"/>
    <property type="match status" value="1"/>
</dbReference>
<feature type="compositionally biased region" description="Low complexity" evidence="2">
    <location>
        <begin position="229"/>
        <end position="242"/>
    </location>
</feature>
<feature type="region of interest" description="Disordered" evidence="2">
    <location>
        <begin position="193"/>
        <end position="243"/>
    </location>
</feature>
<organism evidence="3 4">
    <name type="scientific">Plakobranchus ocellatus</name>
    <dbReference type="NCBI Taxonomy" id="259542"/>
    <lineage>
        <taxon>Eukaryota</taxon>
        <taxon>Metazoa</taxon>
        <taxon>Spiralia</taxon>
        <taxon>Lophotrochozoa</taxon>
        <taxon>Mollusca</taxon>
        <taxon>Gastropoda</taxon>
        <taxon>Heterobranchia</taxon>
        <taxon>Euthyneura</taxon>
        <taxon>Panpulmonata</taxon>
        <taxon>Sacoglossa</taxon>
        <taxon>Placobranchoidea</taxon>
        <taxon>Plakobranchidae</taxon>
        <taxon>Plakobranchus</taxon>
    </lineage>
</organism>
<dbReference type="InterPro" id="IPR021133">
    <property type="entry name" value="HEAT_type_2"/>
</dbReference>
<reference evidence="3 4" key="1">
    <citation type="journal article" date="2021" name="Elife">
        <title>Chloroplast acquisition without the gene transfer in kleptoplastic sea slugs, Plakobranchus ocellatus.</title>
        <authorList>
            <person name="Maeda T."/>
            <person name="Takahashi S."/>
            <person name="Yoshida T."/>
            <person name="Shimamura S."/>
            <person name="Takaki Y."/>
            <person name="Nagai Y."/>
            <person name="Toyoda A."/>
            <person name="Suzuki Y."/>
            <person name="Arimoto A."/>
            <person name="Ishii H."/>
            <person name="Satoh N."/>
            <person name="Nishiyama T."/>
            <person name="Hasebe M."/>
            <person name="Maruyama T."/>
            <person name="Minagawa J."/>
            <person name="Obokata J."/>
            <person name="Shigenobu S."/>
        </authorList>
    </citation>
    <scope>NUCLEOTIDE SEQUENCE [LARGE SCALE GENOMIC DNA]</scope>
</reference>
<dbReference type="EMBL" id="BLXT01004960">
    <property type="protein sequence ID" value="GFO18590.1"/>
    <property type="molecule type" value="Genomic_DNA"/>
</dbReference>
<dbReference type="GO" id="GO:0017025">
    <property type="term" value="F:TBP-class protein binding"/>
    <property type="evidence" value="ECO:0007669"/>
    <property type="project" value="InterPro"/>
</dbReference>
<feature type="repeat" description="HEAT" evidence="1">
    <location>
        <begin position="397"/>
        <end position="427"/>
    </location>
</feature>
<accession>A0AAV4BGC0</accession>
<sequence length="464" mass="51116">MSTRLDRLFLLLESGSTPLIRKSAADQLGDVVKLHSHELNTLLTKIHSYLRSPNWETRVAASQAVSAIAKNVPAWEPRGIPKTEDPPSKGCGTLLLSQFDVKRVLLSGCSLLASEGDQYDLSPVDMNDKEQLLQQRQQLNKRLGLDIAGGLGLDHNLFNDEDLRINTIPGTNNNTVPVADILKEQFHLSSRERNAAKRKAKSYSKQLSSNNNCSDDPCPKKRIKRERSTGSVDSNSASSTSAEPEEWPFQNFCEVLMADLFHSSWEVRHGAGSGLREVVKFHGQSAGKSVDTPSNQMDEVNEAWLSDLALRLLCVLSLDRFGDFVSDEVVAPVRETSAQTLGAVLKFMAAESVPAVLGIALQLLEQRQWEVRHGALLSLKYILAVRQDLVSTLLPTIVPAIQRCLQDVNDDVRAVAASALIPVTEFLIELLPNQVSESALIPVTESLIELLPNQVSEFCPYPCH</sequence>
<dbReference type="Gene3D" id="1.25.10.10">
    <property type="entry name" value="Leucine-rich Repeat Variant"/>
    <property type="match status" value="2"/>
</dbReference>
<dbReference type="Proteomes" id="UP000735302">
    <property type="component" value="Unassembled WGS sequence"/>
</dbReference>
<evidence type="ECO:0000256" key="2">
    <source>
        <dbReference type="SAM" id="MobiDB-lite"/>
    </source>
</evidence>
<evidence type="ECO:0000256" key="1">
    <source>
        <dbReference type="PROSITE-ProRule" id="PRU00103"/>
    </source>
</evidence>
<feature type="compositionally biased region" description="Polar residues" evidence="2">
    <location>
        <begin position="203"/>
        <end position="214"/>
    </location>
</feature>
<dbReference type="InterPro" id="IPR011989">
    <property type="entry name" value="ARM-like"/>
</dbReference>
<proteinExistence type="predicted"/>
<name>A0AAV4BGC0_9GAST</name>
<protein>
    <submittedName>
        <fullName evidence="3">TATA-binding protein-associated factor 172-like</fullName>
    </submittedName>
</protein>
<evidence type="ECO:0000313" key="4">
    <source>
        <dbReference type="Proteomes" id="UP000735302"/>
    </source>
</evidence>